<dbReference type="EMBL" id="JAWDJX010000033">
    <property type="protein sequence ID" value="KAK3050289.1"/>
    <property type="molecule type" value="Genomic_DNA"/>
</dbReference>
<organism evidence="1 2">
    <name type="scientific">Extremus antarcticus</name>
    <dbReference type="NCBI Taxonomy" id="702011"/>
    <lineage>
        <taxon>Eukaryota</taxon>
        <taxon>Fungi</taxon>
        <taxon>Dikarya</taxon>
        <taxon>Ascomycota</taxon>
        <taxon>Pezizomycotina</taxon>
        <taxon>Dothideomycetes</taxon>
        <taxon>Dothideomycetidae</taxon>
        <taxon>Mycosphaerellales</taxon>
        <taxon>Extremaceae</taxon>
        <taxon>Extremus</taxon>
    </lineage>
</organism>
<protein>
    <submittedName>
        <fullName evidence="1">Uncharacterized protein</fullName>
    </submittedName>
</protein>
<evidence type="ECO:0000313" key="1">
    <source>
        <dbReference type="EMBL" id="KAK3050289.1"/>
    </source>
</evidence>
<sequence>MAALTLLDVPVDILSALPDYLANIEDYTNLSSTCRHLKQCMEHATPSAILHLAAAQSNTFFRPSPHFLVCATGSQLGKWARQSILNEAILQTRLEKGIDGLMELVLEHCGLTLQRIRELHLMRFSIINPVTNIIDQCVGQQWYAAEDFWNGGRSDAYTIDSDPPVTLFHLAIYGELFGPDFETVLNRDTTTRRLSLETRLEYIKYCLPDFATDLHNDWEKEVAEGRADPRRAVKRTGPYRNRDNVKNHNIAMTWVVKSSRWRPYWKAARQLAGPEFEEEFEDEWWGSDSTGADDWRQRMWENVMICQGLEGMGMIRPGLQDVWIGRMKEWRRKIAALDEEPAVVDVGRQSTLEYPFLLGDLRVCVSGEEEVSIARMATGLSAGGFYGDTSPWDIE</sequence>
<dbReference type="Proteomes" id="UP001271007">
    <property type="component" value="Unassembled WGS sequence"/>
</dbReference>
<keyword evidence="2" id="KW-1185">Reference proteome</keyword>
<gene>
    <name evidence="1" type="ORF">LTR09_008438</name>
</gene>
<dbReference type="AlphaFoldDB" id="A0AAJ0GA38"/>
<proteinExistence type="predicted"/>
<comment type="caution">
    <text evidence="1">The sequence shown here is derived from an EMBL/GenBank/DDBJ whole genome shotgun (WGS) entry which is preliminary data.</text>
</comment>
<evidence type="ECO:0000313" key="2">
    <source>
        <dbReference type="Proteomes" id="UP001271007"/>
    </source>
</evidence>
<reference evidence="1" key="1">
    <citation type="submission" date="2023-04" db="EMBL/GenBank/DDBJ databases">
        <title>Black Yeasts Isolated from many extreme environments.</title>
        <authorList>
            <person name="Coleine C."/>
            <person name="Stajich J.E."/>
            <person name="Selbmann L."/>
        </authorList>
    </citation>
    <scope>NUCLEOTIDE SEQUENCE</scope>
    <source>
        <strain evidence="1">CCFEE 5312</strain>
    </source>
</reference>
<accession>A0AAJ0GA38</accession>
<name>A0AAJ0GA38_9PEZI</name>